<accession>B9TBJ4</accession>
<reference evidence="2" key="1">
    <citation type="journal article" date="2010" name="Nat. Biotechnol.">
        <title>Draft genome sequence of the oilseed species Ricinus communis.</title>
        <authorList>
            <person name="Chan A.P."/>
            <person name="Crabtree J."/>
            <person name="Zhao Q."/>
            <person name="Lorenzi H."/>
            <person name="Orvis J."/>
            <person name="Puiu D."/>
            <person name="Melake-Berhan A."/>
            <person name="Jones K.M."/>
            <person name="Redman J."/>
            <person name="Chen G."/>
            <person name="Cahoon E.B."/>
            <person name="Gedil M."/>
            <person name="Stanke M."/>
            <person name="Haas B.J."/>
            <person name="Wortman J.R."/>
            <person name="Fraser-Liggett C.M."/>
            <person name="Ravel J."/>
            <person name="Rabinowicz P.D."/>
        </authorList>
    </citation>
    <scope>NUCLEOTIDE SEQUENCE [LARGE SCALE GENOMIC DNA]</scope>
    <source>
        <strain evidence="2">cv. Hale</strain>
    </source>
</reference>
<dbReference type="AlphaFoldDB" id="B9TBJ4"/>
<evidence type="ECO:0000313" key="1">
    <source>
        <dbReference type="EMBL" id="EEF26773.1"/>
    </source>
</evidence>
<evidence type="ECO:0000313" key="2">
    <source>
        <dbReference type="Proteomes" id="UP000008311"/>
    </source>
</evidence>
<name>B9TBJ4_RICCO</name>
<dbReference type="InParanoid" id="B9TBJ4"/>
<dbReference type="Proteomes" id="UP000008311">
    <property type="component" value="Unassembled WGS sequence"/>
</dbReference>
<sequence>MIVRLAGVQLVEAVMFAERHVRDEARLHQLTEHAIGGRQVHSFAACSDAAVNFFRAEMAMLRALQIVEHGDLRSRA</sequence>
<organism evidence="1 2">
    <name type="scientific">Ricinus communis</name>
    <name type="common">Castor bean</name>
    <dbReference type="NCBI Taxonomy" id="3988"/>
    <lineage>
        <taxon>Eukaryota</taxon>
        <taxon>Viridiplantae</taxon>
        <taxon>Streptophyta</taxon>
        <taxon>Embryophyta</taxon>
        <taxon>Tracheophyta</taxon>
        <taxon>Spermatophyta</taxon>
        <taxon>Magnoliopsida</taxon>
        <taxon>eudicotyledons</taxon>
        <taxon>Gunneridae</taxon>
        <taxon>Pentapetalae</taxon>
        <taxon>rosids</taxon>
        <taxon>fabids</taxon>
        <taxon>Malpighiales</taxon>
        <taxon>Euphorbiaceae</taxon>
        <taxon>Acalyphoideae</taxon>
        <taxon>Acalypheae</taxon>
        <taxon>Ricinus</taxon>
    </lineage>
</organism>
<dbReference type="EMBL" id="EQ976526">
    <property type="protein sequence ID" value="EEF26773.1"/>
    <property type="molecule type" value="Genomic_DNA"/>
</dbReference>
<gene>
    <name evidence="1" type="ORF">RCOM_0376080</name>
</gene>
<proteinExistence type="predicted"/>
<protein>
    <submittedName>
        <fullName evidence="1">Uncharacterized protein</fullName>
    </submittedName>
</protein>
<keyword evidence="2" id="KW-1185">Reference proteome</keyword>